<dbReference type="Proteomes" id="UP000252004">
    <property type="component" value="Chromosome"/>
</dbReference>
<feature type="region of interest" description="Disordered" evidence="1">
    <location>
        <begin position="157"/>
        <end position="184"/>
    </location>
</feature>
<dbReference type="OrthoDB" id="68195at2"/>
<dbReference type="Gene3D" id="3.40.33.10">
    <property type="entry name" value="CAP"/>
    <property type="match status" value="1"/>
</dbReference>
<dbReference type="KEGG" id="sgz:C0216_24640"/>
<accession>A0A344U5Q1</accession>
<name>A0A344U5Q1_9ACTN</name>
<evidence type="ECO:0000313" key="3">
    <source>
        <dbReference type="Proteomes" id="UP000252004"/>
    </source>
</evidence>
<organism evidence="2 3">
    <name type="scientific">Streptomyces globosus</name>
    <dbReference type="NCBI Taxonomy" id="68209"/>
    <lineage>
        <taxon>Bacteria</taxon>
        <taxon>Bacillati</taxon>
        <taxon>Actinomycetota</taxon>
        <taxon>Actinomycetes</taxon>
        <taxon>Kitasatosporales</taxon>
        <taxon>Streptomycetaceae</taxon>
        <taxon>Streptomyces</taxon>
    </lineage>
</organism>
<dbReference type="AlphaFoldDB" id="A0A344U5Q1"/>
<gene>
    <name evidence="2" type="ORF">C0216_24640</name>
</gene>
<keyword evidence="3" id="KW-1185">Reference proteome</keyword>
<sequence length="276" mass="28935">MGGGAPERAPGAVVRATGRPGRAVQAGRRRGFRARRLGHPTRGETGTAMGMCIRRARAAALLAAAAAAALAVPPLPAAAAGTAAAQPWEHCEGLGADAYDRPPPADPGRFGYGVLPATAGVYCLVNAERRRLGLRELTDSGELREAANRHVAAALAQKWWPNPQDPQDKRDPHRNPQAAGTGGEQIVNRIRDAGYCRGGRSWGGYEITYNGWAGAGTPRAAVDWWLNRSTGGHAEIIRDPSLTEFGIAPRGGAAERRGAGASDAGTYVVVLGRCER</sequence>
<evidence type="ECO:0000256" key="1">
    <source>
        <dbReference type="SAM" id="MobiDB-lite"/>
    </source>
</evidence>
<proteinExistence type="predicted"/>
<reference evidence="2 3" key="1">
    <citation type="submission" date="2018-01" db="EMBL/GenBank/DDBJ databases">
        <title>Draft genome Sequence of streptomyces globosus LZH-48.</title>
        <authorList>
            <person name="Ran K."/>
            <person name="Li Z."/>
            <person name="Wei S."/>
            <person name="Dong R."/>
        </authorList>
    </citation>
    <scope>NUCLEOTIDE SEQUENCE [LARGE SCALE GENOMIC DNA]</scope>
    <source>
        <strain evidence="2 3">LZH-48</strain>
    </source>
</reference>
<dbReference type="InterPro" id="IPR035940">
    <property type="entry name" value="CAP_sf"/>
</dbReference>
<dbReference type="EMBL" id="CP030862">
    <property type="protein sequence ID" value="AXE26222.1"/>
    <property type="molecule type" value="Genomic_DNA"/>
</dbReference>
<evidence type="ECO:0000313" key="2">
    <source>
        <dbReference type="EMBL" id="AXE26222.1"/>
    </source>
</evidence>
<protein>
    <submittedName>
        <fullName evidence="2">CAP domain-containing protein</fullName>
    </submittedName>
</protein>
<feature type="region of interest" description="Disordered" evidence="1">
    <location>
        <begin position="1"/>
        <end position="28"/>
    </location>
</feature>